<dbReference type="Pfam" id="PF00931">
    <property type="entry name" value="NB-ARC"/>
    <property type="match status" value="1"/>
</dbReference>
<dbReference type="Gene3D" id="1.10.10.10">
    <property type="entry name" value="Winged helix-like DNA-binding domain superfamily/Winged helix DNA-binding domain"/>
    <property type="match status" value="1"/>
</dbReference>
<dbReference type="PANTHER" id="PTHR47691">
    <property type="entry name" value="REGULATOR-RELATED"/>
    <property type="match status" value="1"/>
</dbReference>
<sequence>MTHTAWPREKGNLPADVTGMIGRAREVAEVKRLLAGSTRLLTLTGVAGVGKTRLAVQIGREVARSFPDGVWWSDLSSLSDGDLLACVVADALGLRDRAARRSAETLAESLRDKQALLILDNCEHLVRACATLTATLLDRAPGLRILATSRQSLGLKTESILVVPPLDVPAEAESADGGDVRCHDAVRLFTEQARMSNSAFTIDEHNQDAVARLCRRLEGIPLALELAAAWVRVLGPQEIYEHLSDRYRFLTRSVRATEPAHRTLLTAMDWSFGLCDPPEQLLWARLSVFPAPFDAEAAVAVATGGQLTDTKVVDALAGLTDKSILISDACDGPSRYSMLETIREYGAAKLAASGEEEHVRRLHRDHYRQISDAAAAGWFTAEQDTWIRRVGQEWPHIRAALEFCLTHESEVERGLSMASELFEYWISYGAHSELRRWLDRALQGEMSDSESSFALAVNAKAALLQGDEAGARRLMDACMKRARASGDERLRGFVESLAGLSAFLRGDLRSAVARLRGTLDWYAKASLDQIDPLEHNNIFLTSLWLSMAAAFHQEPDSANLARSCREMAEAKSARTLLAWGLYASGLDKLLAAGDARAAGTLFLDSLRLQPGTEDRWLPAWVIEGLAWASAAEERNLPRAAALMGIAAAFRRTMGVTMSAFIPLSHAHDTWETHLRGKLGEQAYQNTYDRYAELDVDEGLAYVLGHKDIGASPARPSAAASVLTRRELQVAGLITEGCSNKEIASRLTVAQRTAEAHVDHILGKLGFNSRTQISAWYQKEVQGTPELL</sequence>
<dbReference type="InterPro" id="IPR016032">
    <property type="entry name" value="Sig_transdc_resp-reg_C-effctor"/>
</dbReference>
<dbReference type="SMART" id="SM00421">
    <property type="entry name" value="HTH_LUXR"/>
    <property type="match status" value="1"/>
</dbReference>
<keyword evidence="3" id="KW-1185">Reference proteome</keyword>
<evidence type="ECO:0000313" key="2">
    <source>
        <dbReference type="EMBL" id="PRX43162.1"/>
    </source>
</evidence>
<dbReference type="EMBL" id="PVNG01000059">
    <property type="protein sequence ID" value="PRX43162.1"/>
    <property type="molecule type" value="Genomic_DNA"/>
</dbReference>
<protein>
    <submittedName>
        <fullName evidence="2">Non-specific serine/threonine protein kinase</fullName>
    </submittedName>
</protein>
<dbReference type="InterPro" id="IPR036388">
    <property type="entry name" value="WH-like_DNA-bd_sf"/>
</dbReference>
<dbReference type="GO" id="GO:0004674">
    <property type="term" value="F:protein serine/threonine kinase activity"/>
    <property type="evidence" value="ECO:0007669"/>
    <property type="project" value="UniProtKB-KW"/>
</dbReference>
<gene>
    <name evidence="2" type="ORF">B0I32_1598</name>
</gene>
<dbReference type="Pfam" id="PF00196">
    <property type="entry name" value="GerE"/>
    <property type="match status" value="1"/>
</dbReference>
<dbReference type="PANTHER" id="PTHR47691:SF3">
    <property type="entry name" value="HTH-TYPE TRANSCRIPTIONAL REGULATOR RV0890C-RELATED"/>
    <property type="match status" value="1"/>
</dbReference>
<dbReference type="GO" id="GO:0003677">
    <property type="term" value="F:DNA binding"/>
    <property type="evidence" value="ECO:0007669"/>
    <property type="project" value="InterPro"/>
</dbReference>
<dbReference type="PRINTS" id="PR00364">
    <property type="entry name" value="DISEASERSIST"/>
</dbReference>
<dbReference type="GO" id="GO:0043531">
    <property type="term" value="F:ADP binding"/>
    <property type="evidence" value="ECO:0007669"/>
    <property type="project" value="InterPro"/>
</dbReference>
<accession>A0A2T0LK73</accession>
<dbReference type="InterPro" id="IPR000792">
    <property type="entry name" value="Tscrpt_reg_LuxR_C"/>
</dbReference>
<dbReference type="SUPFAM" id="SSF52540">
    <property type="entry name" value="P-loop containing nucleoside triphosphate hydrolases"/>
    <property type="match status" value="1"/>
</dbReference>
<dbReference type="GO" id="GO:0006355">
    <property type="term" value="P:regulation of DNA-templated transcription"/>
    <property type="evidence" value="ECO:0007669"/>
    <property type="project" value="InterPro"/>
</dbReference>
<proteinExistence type="predicted"/>
<dbReference type="CDD" id="cd06170">
    <property type="entry name" value="LuxR_C_like"/>
    <property type="match status" value="1"/>
</dbReference>
<comment type="caution">
    <text evidence="2">The sequence shown here is derived from an EMBL/GenBank/DDBJ whole genome shotgun (WGS) entry which is preliminary data.</text>
</comment>
<organism evidence="2 3">
    <name type="scientific">Nonomuraea fuscirosea</name>
    <dbReference type="NCBI Taxonomy" id="1291556"/>
    <lineage>
        <taxon>Bacteria</taxon>
        <taxon>Bacillati</taxon>
        <taxon>Actinomycetota</taxon>
        <taxon>Actinomycetes</taxon>
        <taxon>Streptosporangiales</taxon>
        <taxon>Streptosporangiaceae</taxon>
        <taxon>Nonomuraea</taxon>
    </lineage>
</organism>
<keyword evidence="2" id="KW-0418">Kinase</keyword>
<reference evidence="2 3" key="1">
    <citation type="submission" date="2018-03" db="EMBL/GenBank/DDBJ databases">
        <title>Genomic Encyclopedia of Type Strains, Phase III (KMG-III): the genomes of soil and plant-associated and newly described type strains.</title>
        <authorList>
            <person name="Whitman W."/>
        </authorList>
    </citation>
    <scope>NUCLEOTIDE SEQUENCE [LARGE SCALE GENOMIC DNA]</scope>
    <source>
        <strain evidence="2 3">CGMCC 4.7104</strain>
    </source>
</reference>
<dbReference type="PROSITE" id="PS50043">
    <property type="entry name" value="HTH_LUXR_2"/>
    <property type="match status" value="1"/>
</dbReference>
<evidence type="ECO:0000313" key="3">
    <source>
        <dbReference type="Proteomes" id="UP000238312"/>
    </source>
</evidence>
<feature type="domain" description="HTH luxR-type" evidence="1">
    <location>
        <begin position="715"/>
        <end position="780"/>
    </location>
</feature>
<dbReference type="InterPro" id="IPR058852">
    <property type="entry name" value="HTH_77"/>
</dbReference>
<dbReference type="InterPro" id="IPR027417">
    <property type="entry name" value="P-loop_NTPase"/>
</dbReference>
<dbReference type="AlphaFoldDB" id="A0A2T0LK73"/>
<dbReference type="Gene3D" id="3.40.50.300">
    <property type="entry name" value="P-loop containing nucleotide triphosphate hydrolases"/>
    <property type="match status" value="1"/>
</dbReference>
<dbReference type="Proteomes" id="UP000238312">
    <property type="component" value="Unassembled WGS sequence"/>
</dbReference>
<evidence type="ECO:0000259" key="1">
    <source>
        <dbReference type="PROSITE" id="PS50043"/>
    </source>
</evidence>
<dbReference type="InterPro" id="IPR002182">
    <property type="entry name" value="NB-ARC"/>
</dbReference>
<dbReference type="PRINTS" id="PR00038">
    <property type="entry name" value="HTHLUXR"/>
</dbReference>
<dbReference type="SUPFAM" id="SSF46894">
    <property type="entry name" value="C-terminal effector domain of the bipartite response regulators"/>
    <property type="match status" value="1"/>
</dbReference>
<name>A0A2T0LK73_9ACTN</name>
<keyword evidence="2" id="KW-0723">Serine/threonine-protein kinase</keyword>
<keyword evidence="2" id="KW-0808">Transferase</keyword>
<dbReference type="Pfam" id="PF25872">
    <property type="entry name" value="HTH_77"/>
    <property type="match status" value="1"/>
</dbReference>